<keyword evidence="1" id="KW-0479">Metal-binding</keyword>
<evidence type="ECO:0000256" key="2">
    <source>
        <dbReference type="ARBA" id="ARBA00022771"/>
    </source>
</evidence>
<feature type="domain" description="RanBP2-type" evidence="4">
    <location>
        <begin position="93"/>
        <end position="113"/>
    </location>
</feature>
<evidence type="ECO:0000256" key="1">
    <source>
        <dbReference type="ARBA" id="ARBA00022723"/>
    </source>
</evidence>
<comment type="caution">
    <text evidence="5">The sequence shown here is derived from an EMBL/GenBank/DDBJ whole genome shotgun (WGS) entry which is preliminary data.</text>
</comment>
<reference evidence="5" key="1">
    <citation type="journal article" date="2020" name="New Phytol.">
        <title>Comparative genomics reveals dynamic genome evolution in host specialist ectomycorrhizal fungi.</title>
        <authorList>
            <person name="Lofgren L.A."/>
            <person name="Nguyen N.H."/>
            <person name="Vilgalys R."/>
            <person name="Ruytinx J."/>
            <person name="Liao H.L."/>
            <person name="Branco S."/>
            <person name="Kuo A."/>
            <person name="LaButti K."/>
            <person name="Lipzen A."/>
            <person name="Andreopoulos W."/>
            <person name="Pangilinan J."/>
            <person name="Riley R."/>
            <person name="Hundley H."/>
            <person name="Na H."/>
            <person name="Barry K."/>
            <person name="Grigoriev I.V."/>
            <person name="Stajich J.E."/>
            <person name="Kennedy P.G."/>
        </authorList>
    </citation>
    <scope>NUCLEOTIDE SEQUENCE</scope>
    <source>
        <strain evidence="5">DOB743</strain>
    </source>
</reference>
<dbReference type="InterPro" id="IPR001876">
    <property type="entry name" value="Znf_RanBP2"/>
</dbReference>
<name>A0A9P6ZYF6_9AGAM</name>
<dbReference type="Proteomes" id="UP000714275">
    <property type="component" value="Unassembled WGS sequence"/>
</dbReference>
<evidence type="ECO:0000313" key="5">
    <source>
        <dbReference type="EMBL" id="KAG1778121.1"/>
    </source>
</evidence>
<dbReference type="OrthoDB" id="2158839at2759"/>
<protein>
    <recommendedName>
        <fullName evidence="4">RanBP2-type domain-containing protein</fullName>
    </recommendedName>
</protein>
<evidence type="ECO:0000256" key="3">
    <source>
        <dbReference type="ARBA" id="ARBA00022833"/>
    </source>
</evidence>
<dbReference type="EMBL" id="JABBWD010000017">
    <property type="protein sequence ID" value="KAG1778121.1"/>
    <property type="molecule type" value="Genomic_DNA"/>
</dbReference>
<keyword evidence="3" id="KW-0862">Zinc</keyword>
<accession>A0A9P6ZYF6</accession>
<proteinExistence type="predicted"/>
<keyword evidence="2" id="KW-0863">Zinc-finger</keyword>
<dbReference type="AlphaFoldDB" id="A0A9P6ZYF6"/>
<keyword evidence="6" id="KW-1185">Reference proteome</keyword>
<organism evidence="5 6">
    <name type="scientific">Suillus placidus</name>
    <dbReference type="NCBI Taxonomy" id="48579"/>
    <lineage>
        <taxon>Eukaryota</taxon>
        <taxon>Fungi</taxon>
        <taxon>Dikarya</taxon>
        <taxon>Basidiomycota</taxon>
        <taxon>Agaricomycotina</taxon>
        <taxon>Agaricomycetes</taxon>
        <taxon>Agaricomycetidae</taxon>
        <taxon>Boletales</taxon>
        <taxon>Suillineae</taxon>
        <taxon>Suillaceae</taxon>
        <taxon>Suillus</taxon>
    </lineage>
</organism>
<gene>
    <name evidence="5" type="ORF">EV702DRAFT_968650</name>
</gene>
<sequence>MLTLTHSWRRGPEGQVILTRQCPGPRDKHHHEGFSHSAGSRGRSACAICLGCFIHDIHHCNSNNLWDRSSSHCCQAQDGHIVNPQGLPLCYKWQCTQSCAAPNHEAFHGCSGCGSKDHGAQKCSRGEKA</sequence>
<dbReference type="PROSITE" id="PS01358">
    <property type="entry name" value="ZF_RANBP2_1"/>
    <property type="match status" value="1"/>
</dbReference>
<evidence type="ECO:0000259" key="4">
    <source>
        <dbReference type="PROSITE" id="PS01358"/>
    </source>
</evidence>
<evidence type="ECO:0000313" key="6">
    <source>
        <dbReference type="Proteomes" id="UP000714275"/>
    </source>
</evidence>
<dbReference type="GO" id="GO:0008270">
    <property type="term" value="F:zinc ion binding"/>
    <property type="evidence" value="ECO:0007669"/>
    <property type="project" value="UniProtKB-KW"/>
</dbReference>